<evidence type="ECO:0000259" key="2">
    <source>
        <dbReference type="Pfam" id="PF09687"/>
    </source>
</evidence>
<gene>
    <name evidence="3" type="ORF">PRSY57_1200600</name>
</gene>
<comment type="caution">
    <text evidence="3">The sequence shown here is derived from an EMBL/GenBank/DDBJ whole genome shotgun (WGS) entry which is preliminary data.</text>
</comment>
<keyword evidence="1" id="KW-1133">Transmembrane helix</keyword>
<keyword evidence="1" id="KW-0472">Membrane</keyword>
<dbReference type="Gene3D" id="6.10.280.180">
    <property type="entry name" value="Plasmodium RESA, N-terminal helical domain"/>
    <property type="match status" value="1"/>
</dbReference>
<evidence type="ECO:0000313" key="4">
    <source>
        <dbReference type="Proteomes" id="UP000076359"/>
    </source>
</evidence>
<proteinExistence type="predicted"/>
<organism evidence="3 4">
    <name type="scientific">Plasmodium reichenowi</name>
    <dbReference type="NCBI Taxonomy" id="5854"/>
    <lineage>
        <taxon>Eukaryota</taxon>
        <taxon>Sar</taxon>
        <taxon>Alveolata</taxon>
        <taxon>Apicomplexa</taxon>
        <taxon>Aconoidasida</taxon>
        <taxon>Haemosporida</taxon>
        <taxon>Plasmodiidae</taxon>
        <taxon>Plasmodium</taxon>
        <taxon>Plasmodium (Laverania)</taxon>
    </lineage>
</organism>
<dbReference type="InterPro" id="IPR006526">
    <property type="entry name" value="Export_prot_PHISTa/b/c"/>
</dbReference>
<name>A0A151L843_PLARE</name>
<evidence type="ECO:0000256" key="1">
    <source>
        <dbReference type="SAM" id="Phobius"/>
    </source>
</evidence>
<protein>
    <submittedName>
        <fullName evidence="3">Exported protein (PHISTa-like)</fullName>
    </submittedName>
</protein>
<dbReference type="InterPro" id="IPR044885">
    <property type="entry name" value="PRESA_N_sf"/>
</dbReference>
<dbReference type="Pfam" id="PF09687">
    <property type="entry name" value="PRESAN"/>
    <property type="match status" value="1"/>
</dbReference>
<dbReference type="AlphaFoldDB" id="A0A151L843"/>
<dbReference type="PANTHER" id="PTHR36193:SF23">
    <property type="entry name" value="PHISTB DOMAIN-CONTAINING RESA-LIKE PROTEIN 1"/>
    <property type="match status" value="1"/>
</dbReference>
<evidence type="ECO:0000313" key="3">
    <source>
        <dbReference type="EMBL" id="KYN95123.1"/>
    </source>
</evidence>
<feature type="domain" description="Plasmodium RESA N-terminal" evidence="2">
    <location>
        <begin position="157"/>
        <end position="276"/>
    </location>
</feature>
<feature type="transmembrane region" description="Helical" evidence="1">
    <location>
        <begin position="45"/>
        <end position="66"/>
    </location>
</feature>
<reference evidence="3 4" key="1">
    <citation type="journal article" date="2016" name="Nat. Commun.">
        <title>Genomes of cryptic chimpanzee Plasmodium species reveal key evolutionary events leading to human malaria.</title>
        <authorList>
            <person name="Sundararaman S.A."/>
            <person name="Plenderleith L.J."/>
            <person name="Liu W."/>
            <person name="Loy D.E."/>
            <person name="Learn G.H."/>
            <person name="Li Y."/>
            <person name="Shaw K.S."/>
            <person name="Ayouba A."/>
            <person name="Peeters M."/>
            <person name="Speede S."/>
            <person name="Shaw G.M."/>
            <person name="Bushman F.D."/>
            <person name="Brisson D."/>
            <person name="Rayner J.C."/>
            <person name="Sharp P.M."/>
            <person name="Hahn B.H."/>
        </authorList>
    </citation>
    <scope>NUCLEOTIDE SEQUENCE [LARGE SCALE GENOMIC DNA]</scope>
    <source>
        <strain evidence="3 4">SY57</strain>
    </source>
</reference>
<accession>A0A151L843</accession>
<dbReference type="InterPro" id="IPR019111">
    <property type="entry name" value="PRESA_N"/>
</dbReference>
<dbReference type="NCBIfam" id="TIGR01639">
    <property type="entry name" value="P_fal_TIGR01639"/>
    <property type="match status" value="1"/>
</dbReference>
<dbReference type="KEGG" id="prei:PRSY57_1200600"/>
<dbReference type="VEuPathDB" id="PlasmoDB:PRCDC_1200600"/>
<dbReference type="VEuPathDB" id="PlasmoDB:PRG01_1204900"/>
<dbReference type="GeneID" id="24532066"/>
<dbReference type="Proteomes" id="UP000076359">
    <property type="component" value="Unassembled WGS sequence"/>
</dbReference>
<dbReference type="RefSeq" id="XP_012763891.2">
    <property type="nucleotide sequence ID" value="XM_012908437.2"/>
</dbReference>
<sequence>MRSFKRPSYISNSARLNNKSVNSKNCTIYSFEQDEENRRNLSSRLLCTMHSSITILGIICILILNVCLTKESSSSLIQINFNNSRKLADVSISDIPSVKLHNSFDNVKEEFESENLEYEQDNESYYKHNPLEDLQDIMNNTSIAPLDGKYYDTLQQWNEEKIQHKLDKLDDIPSKLDKLIIWAQIQGSERLKTYSMVYTLRRLFKSLLKEYNLKQKDKEIEWIILCSNASTSQIYEEYKNNLSFYALMNKKNVTKQQFIDFINNVITNFRALREQEFDNFQEDLFESLKPKKTLYQ</sequence>
<dbReference type="EMBL" id="LVLA01000013">
    <property type="protein sequence ID" value="KYN95123.1"/>
    <property type="molecule type" value="Genomic_DNA"/>
</dbReference>
<dbReference type="PANTHER" id="PTHR36193">
    <property type="entry name" value="PHISTB DOMAIN-CONTAINING RESA-LIKE PROTEIN 1"/>
    <property type="match status" value="1"/>
</dbReference>
<keyword evidence="1" id="KW-0812">Transmembrane</keyword>